<dbReference type="EMBL" id="JACEZT010000003">
    <property type="protein sequence ID" value="MBA5636647.1"/>
    <property type="molecule type" value="Genomic_DNA"/>
</dbReference>
<comment type="caution">
    <text evidence="5">The sequence shown here is derived from an EMBL/GenBank/DDBJ whole genome shotgun (WGS) entry which is preliminary data.</text>
</comment>
<proteinExistence type="predicted"/>
<keyword evidence="2 3" id="KW-0732">Signal</keyword>
<dbReference type="InterPro" id="IPR027385">
    <property type="entry name" value="Beta-barrel_OMP"/>
</dbReference>
<dbReference type="Pfam" id="PF13505">
    <property type="entry name" value="OMP_b-brl"/>
    <property type="match status" value="1"/>
</dbReference>
<dbReference type="AlphaFoldDB" id="A0A7W2EQ99"/>
<feature type="chain" id="PRO_5030960031" evidence="3">
    <location>
        <begin position="23"/>
        <end position="195"/>
    </location>
</feature>
<accession>A0A7W2EQ99</accession>
<reference evidence="5 6" key="1">
    <citation type="submission" date="2020-07" db="EMBL/GenBank/DDBJ databases">
        <title>Novel species isolated from subtropical streams in China.</title>
        <authorList>
            <person name="Lu H."/>
        </authorList>
    </citation>
    <scope>NUCLEOTIDE SEQUENCE [LARGE SCALE GENOMIC DNA]</scope>
    <source>
        <strain evidence="5 6">LX20W</strain>
    </source>
</reference>
<dbReference type="InterPro" id="IPR011250">
    <property type="entry name" value="OMP/PagP_B-barrel"/>
</dbReference>
<dbReference type="RefSeq" id="WP_182160786.1">
    <property type="nucleotide sequence ID" value="NZ_JACEZT010000003.1"/>
</dbReference>
<evidence type="ECO:0000256" key="3">
    <source>
        <dbReference type="SAM" id="SignalP"/>
    </source>
</evidence>
<dbReference type="Proteomes" id="UP000534388">
    <property type="component" value="Unassembled WGS sequence"/>
</dbReference>
<name>A0A7W2EQ99_9BURK</name>
<protein>
    <submittedName>
        <fullName evidence="5">Porin family protein</fullName>
    </submittedName>
</protein>
<dbReference type="SUPFAM" id="SSF56925">
    <property type="entry name" value="OMPA-like"/>
    <property type="match status" value="1"/>
</dbReference>
<feature type="signal peptide" evidence="3">
    <location>
        <begin position="1"/>
        <end position="22"/>
    </location>
</feature>
<comment type="subcellular location">
    <subcellularLocation>
        <location evidence="1">Cell outer membrane</location>
    </subcellularLocation>
</comment>
<dbReference type="GO" id="GO:0009279">
    <property type="term" value="C:cell outer membrane"/>
    <property type="evidence" value="ECO:0007669"/>
    <property type="project" value="UniProtKB-SubCell"/>
</dbReference>
<evidence type="ECO:0000313" key="5">
    <source>
        <dbReference type="EMBL" id="MBA5636647.1"/>
    </source>
</evidence>
<gene>
    <name evidence="5" type="ORF">H3H37_06220</name>
</gene>
<dbReference type="Gene3D" id="2.40.160.20">
    <property type="match status" value="1"/>
</dbReference>
<sequence>MKKILFALIASATALSGVTAYAADAGTAYVGAGLVGSRYNFDVPVTSATDDHSGNKASGKIFAGYNIDKTFAVEGGYTNFGSQSYNYTLNGANGRLESDAHSFYVAGKATMPVNEQFNVFGKLGVSRNHNSVDATGVAAGYGGSGNKNALYASVGGEYALNKNVSLSLEYEHYGKNDIDQGRKTGAITGGLRYNF</sequence>
<organism evidence="5 6">
    <name type="scientific">Rugamonas brunnea</name>
    <dbReference type="NCBI Taxonomy" id="2758569"/>
    <lineage>
        <taxon>Bacteria</taxon>
        <taxon>Pseudomonadati</taxon>
        <taxon>Pseudomonadota</taxon>
        <taxon>Betaproteobacteria</taxon>
        <taxon>Burkholderiales</taxon>
        <taxon>Oxalobacteraceae</taxon>
        <taxon>Telluria group</taxon>
        <taxon>Rugamonas</taxon>
    </lineage>
</organism>
<evidence type="ECO:0000313" key="6">
    <source>
        <dbReference type="Proteomes" id="UP000534388"/>
    </source>
</evidence>
<feature type="domain" description="Outer membrane protein beta-barrel" evidence="4">
    <location>
        <begin position="11"/>
        <end position="195"/>
    </location>
</feature>
<evidence type="ECO:0000256" key="1">
    <source>
        <dbReference type="ARBA" id="ARBA00004442"/>
    </source>
</evidence>
<evidence type="ECO:0000259" key="4">
    <source>
        <dbReference type="Pfam" id="PF13505"/>
    </source>
</evidence>
<evidence type="ECO:0000256" key="2">
    <source>
        <dbReference type="ARBA" id="ARBA00022729"/>
    </source>
</evidence>
<keyword evidence="6" id="KW-1185">Reference proteome</keyword>